<accession>A0AAV2AUJ2</accession>
<comment type="caution">
    <text evidence="2">The sequence shown here is derived from an EMBL/GenBank/DDBJ whole genome shotgun (WGS) entry which is preliminary data.</text>
</comment>
<organism evidence="2 3">
    <name type="scientific">Larinioides sclopetarius</name>
    <dbReference type="NCBI Taxonomy" id="280406"/>
    <lineage>
        <taxon>Eukaryota</taxon>
        <taxon>Metazoa</taxon>
        <taxon>Ecdysozoa</taxon>
        <taxon>Arthropoda</taxon>
        <taxon>Chelicerata</taxon>
        <taxon>Arachnida</taxon>
        <taxon>Araneae</taxon>
        <taxon>Araneomorphae</taxon>
        <taxon>Entelegynae</taxon>
        <taxon>Araneoidea</taxon>
        <taxon>Araneidae</taxon>
        <taxon>Larinioides</taxon>
    </lineage>
</organism>
<sequence>MPMETRKELTPLPTLTGEPDESTMLLTVLDSEPPSKPTNPEPPPVLQQLLSSPAPMPDQLLLLSIT</sequence>
<feature type="region of interest" description="Disordered" evidence="1">
    <location>
        <begin position="1"/>
        <end position="24"/>
    </location>
</feature>
<protein>
    <submittedName>
        <fullName evidence="2">Uncharacterized protein</fullName>
    </submittedName>
</protein>
<dbReference type="EMBL" id="CAXIEN010000221">
    <property type="protein sequence ID" value="CAL1287728.1"/>
    <property type="molecule type" value="Genomic_DNA"/>
</dbReference>
<keyword evidence="3" id="KW-1185">Reference proteome</keyword>
<dbReference type="Proteomes" id="UP001497382">
    <property type="component" value="Unassembled WGS sequence"/>
</dbReference>
<gene>
    <name evidence="2" type="ORF">LARSCL_LOCUS14975</name>
</gene>
<reference evidence="2 3" key="1">
    <citation type="submission" date="2024-04" db="EMBL/GenBank/DDBJ databases">
        <authorList>
            <person name="Rising A."/>
            <person name="Reimegard J."/>
            <person name="Sonavane S."/>
            <person name="Akerstrom W."/>
            <person name="Nylinder S."/>
            <person name="Hedman E."/>
            <person name="Kallberg Y."/>
        </authorList>
    </citation>
    <scope>NUCLEOTIDE SEQUENCE [LARGE SCALE GENOMIC DNA]</scope>
</reference>
<proteinExistence type="predicted"/>
<evidence type="ECO:0000256" key="1">
    <source>
        <dbReference type="SAM" id="MobiDB-lite"/>
    </source>
</evidence>
<evidence type="ECO:0000313" key="3">
    <source>
        <dbReference type="Proteomes" id="UP001497382"/>
    </source>
</evidence>
<dbReference type="AlphaFoldDB" id="A0AAV2AUJ2"/>
<name>A0AAV2AUJ2_9ARAC</name>
<evidence type="ECO:0000313" key="2">
    <source>
        <dbReference type="EMBL" id="CAL1287728.1"/>
    </source>
</evidence>